<name>A0A4Y1ZAZ3_9BACL</name>
<accession>A0A4Y1ZAZ3</accession>
<evidence type="ECO:0000313" key="3">
    <source>
        <dbReference type="Proteomes" id="UP000319716"/>
    </source>
</evidence>
<dbReference type="RefSeq" id="WP_262392563.1">
    <property type="nucleotide sequence ID" value="NZ_BEXB01000012.1"/>
</dbReference>
<evidence type="ECO:0000313" key="2">
    <source>
        <dbReference type="EMBL" id="GAY76209.1"/>
    </source>
</evidence>
<gene>
    <name evidence="2" type="ORF">NBRC111894_1763</name>
</gene>
<protein>
    <submittedName>
        <fullName evidence="2">Glycosyl transferase, family 2</fullName>
    </submittedName>
</protein>
<sequence length="253" mass="29630">MKYLLTIVTVCFNSEKTIEKCVTSVKNQLTKNIEYLIVDGKSSDNTINIIRKFQSDQIRLISETDEGIYDAMNKGIRNSQGTWIWFVNSDDYIKNGQVENLISYLKKLENYDCIYGDLEYVRVINNEFFMNTKKTTLDLKHLKNEMVMAHPSTVCKKDALLEVGVFDTNFKIAADWDLLLRLYNLHYNFVHIDTILSRFYCNGASSKPHILERHKVRKKNKSYKLIDVYMLKDVVKLVIFSILKPIKNKMLKK</sequence>
<dbReference type="CDD" id="cd06433">
    <property type="entry name" value="GT_2_WfgS_like"/>
    <property type="match status" value="1"/>
</dbReference>
<reference evidence="2 3" key="1">
    <citation type="submission" date="2017-11" db="EMBL/GenBank/DDBJ databases">
        <title>Draft Genome Sequence of Sporolactobacillus inulinus NBRC 111894 Isolated from Koso, a Japanese Sugar-Vegetable Fermented Beverage.</title>
        <authorList>
            <person name="Chiou T.Y."/>
            <person name="Oshima K."/>
            <person name="Suda W."/>
            <person name="Hattori M."/>
            <person name="Takahashi T."/>
        </authorList>
    </citation>
    <scope>NUCLEOTIDE SEQUENCE [LARGE SCALE GENOMIC DNA]</scope>
    <source>
        <strain evidence="2 3">NBRC111894</strain>
    </source>
</reference>
<dbReference type="Proteomes" id="UP000319716">
    <property type="component" value="Unassembled WGS sequence"/>
</dbReference>
<dbReference type="AlphaFoldDB" id="A0A4Y1ZAZ3"/>
<dbReference type="InterPro" id="IPR001173">
    <property type="entry name" value="Glyco_trans_2-like"/>
</dbReference>
<feature type="domain" description="Glycosyltransferase 2-like" evidence="1">
    <location>
        <begin position="6"/>
        <end position="145"/>
    </location>
</feature>
<keyword evidence="2" id="KW-0808">Transferase</keyword>
<dbReference type="PANTHER" id="PTHR43685">
    <property type="entry name" value="GLYCOSYLTRANSFERASE"/>
    <property type="match status" value="1"/>
</dbReference>
<dbReference type="PANTHER" id="PTHR43685:SF2">
    <property type="entry name" value="GLYCOSYLTRANSFERASE 2-LIKE DOMAIN-CONTAINING PROTEIN"/>
    <property type="match status" value="1"/>
</dbReference>
<dbReference type="Pfam" id="PF00535">
    <property type="entry name" value="Glycos_transf_2"/>
    <property type="match status" value="1"/>
</dbReference>
<dbReference type="EMBL" id="BEXB01000012">
    <property type="protein sequence ID" value="GAY76209.1"/>
    <property type="molecule type" value="Genomic_DNA"/>
</dbReference>
<organism evidence="2 3">
    <name type="scientific">Sporolactobacillus inulinus</name>
    <dbReference type="NCBI Taxonomy" id="2078"/>
    <lineage>
        <taxon>Bacteria</taxon>
        <taxon>Bacillati</taxon>
        <taxon>Bacillota</taxon>
        <taxon>Bacilli</taxon>
        <taxon>Bacillales</taxon>
        <taxon>Sporolactobacillaceae</taxon>
        <taxon>Sporolactobacillus</taxon>
    </lineage>
</organism>
<dbReference type="Gene3D" id="3.90.550.10">
    <property type="entry name" value="Spore Coat Polysaccharide Biosynthesis Protein SpsA, Chain A"/>
    <property type="match status" value="1"/>
</dbReference>
<dbReference type="GO" id="GO:0016740">
    <property type="term" value="F:transferase activity"/>
    <property type="evidence" value="ECO:0007669"/>
    <property type="project" value="UniProtKB-KW"/>
</dbReference>
<dbReference type="SUPFAM" id="SSF53448">
    <property type="entry name" value="Nucleotide-diphospho-sugar transferases"/>
    <property type="match status" value="1"/>
</dbReference>
<comment type="caution">
    <text evidence="2">The sequence shown here is derived from an EMBL/GenBank/DDBJ whole genome shotgun (WGS) entry which is preliminary data.</text>
</comment>
<proteinExistence type="predicted"/>
<dbReference type="InterPro" id="IPR029044">
    <property type="entry name" value="Nucleotide-diphossugar_trans"/>
</dbReference>
<dbReference type="InterPro" id="IPR050834">
    <property type="entry name" value="Glycosyltransf_2"/>
</dbReference>
<evidence type="ECO:0000259" key="1">
    <source>
        <dbReference type="Pfam" id="PF00535"/>
    </source>
</evidence>